<dbReference type="EC" id="1.3.1.98" evidence="5 19"/>
<dbReference type="EMBL" id="BLTE01000005">
    <property type="protein sequence ID" value="GFK93549.1"/>
    <property type="molecule type" value="Genomic_DNA"/>
</dbReference>
<dbReference type="Gene3D" id="3.90.78.10">
    <property type="entry name" value="UDP-N-acetylenolpyruvoylglucosamine reductase, C-terminal domain"/>
    <property type="match status" value="1"/>
</dbReference>
<dbReference type="PANTHER" id="PTHR21071:SF4">
    <property type="entry name" value="UDP-N-ACETYLENOLPYRUVOYLGLUCOSAMINE REDUCTASE"/>
    <property type="match status" value="1"/>
</dbReference>
<dbReference type="InterPro" id="IPR003170">
    <property type="entry name" value="MurB"/>
</dbReference>
<evidence type="ECO:0000256" key="19">
    <source>
        <dbReference type="HAMAP-Rule" id="MF_00037"/>
    </source>
</evidence>
<dbReference type="GO" id="GO:0071949">
    <property type="term" value="F:FAD binding"/>
    <property type="evidence" value="ECO:0007669"/>
    <property type="project" value="InterPro"/>
</dbReference>
<evidence type="ECO:0000256" key="14">
    <source>
        <dbReference type="ARBA" id="ARBA00023002"/>
    </source>
</evidence>
<dbReference type="HAMAP" id="MF_00037">
    <property type="entry name" value="MurB"/>
    <property type="match status" value="1"/>
</dbReference>
<dbReference type="InterPro" id="IPR016166">
    <property type="entry name" value="FAD-bd_PCMH"/>
</dbReference>
<evidence type="ECO:0000256" key="16">
    <source>
        <dbReference type="ARBA" id="ARBA00023316"/>
    </source>
</evidence>
<keyword evidence="13 19" id="KW-0573">Peptidoglycan synthesis</keyword>
<evidence type="ECO:0000256" key="11">
    <source>
        <dbReference type="ARBA" id="ARBA00022857"/>
    </source>
</evidence>
<evidence type="ECO:0000256" key="6">
    <source>
        <dbReference type="ARBA" id="ARBA00015188"/>
    </source>
</evidence>
<gene>
    <name evidence="19 21" type="primary">murB</name>
    <name evidence="21" type="ORF">NNJEOMEG_01383</name>
</gene>
<evidence type="ECO:0000259" key="20">
    <source>
        <dbReference type="PROSITE" id="PS51387"/>
    </source>
</evidence>
<dbReference type="InterPro" id="IPR016167">
    <property type="entry name" value="FAD-bd_PCMH_sub1"/>
</dbReference>
<evidence type="ECO:0000256" key="15">
    <source>
        <dbReference type="ARBA" id="ARBA00023306"/>
    </source>
</evidence>
<dbReference type="Proteomes" id="UP000494245">
    <property type="component" value="Unassembled WGS sequence"/>
</dbReference>
<keyword evidence="15 19" id="KW-0131">Cell cycle</keyword>
<reference evidence="21 22" key="1">
    <citation type="submission" date="2020-04" db="EMBL/GenBank/DDBJ databases">
        <authorList>
            <consortium name="Desulfovibrio sp. FSS-1 genome sequencing consortium"/>
            <person name="Shimoshige H."/>
            <person name="Kobayashi H."/>
            <person name="Maekawa T."/>
        </authorList>
    </citation>
    <scope>NUCLEOTIDE SEQUENCE [LARGE SCALE GENOMIC DNA]</scope>
    <source>
        <strain evidence="21 22">SIID29052-01</strain>
    </source>
</reference>
<evidence type="ECO:0000313" key="22">
    <source>
        <dbReference type="Proteomes" id="UP000494245"/>
    </source>
</evidence>
<dbReference type="InterPro" id="IPR006094">
    <property type="entry name" value="Oxid_FAD_bind_N"/>
</dbReference>
<proteinExistence type="inferred from homology"/>
<dbReference type="GO" id="GO:0009252">
    <property type="term" value="P:peptidoglycan biosynthetic process"/>
    <property type="evidence" value="ECO:0007669"/>
    <property type="project" value="UniProtKB-UniRule"/>
</dbReference>
<dbReference type="RefSeq" id="WP_173082688.1">
    <property type="nucleotide sequence ID" value="NZ_BLTE01000005.1"/>
</dbReference>
<reference evidence="21 22" key="2">
    <citation type="submission" date="2020-05" db="EMBL/GenBank/DDBJ databases">
        <title>Draft genome sequence of Desulfovibrio sp. strainFSS-1.</title>
        <authorList>
            <person name="Shimoshige H."/>
            <person name="Kobayashi H."/>
            <person name="Maekawa T."/>
        </authorList>
    </citation>
    <scope>NUCLEOTIDE SEQUENCE [LARGE SCALE GENOMIC DNA]</scope>
    <source>
        <strain evidence="21 22">SIID29052-01</strain>
    </source>
</reference>
<keyword evidence="10 19" id="KW-0274">FAD</keyword>
<evidence type="ECO:0000256" key="12">
    <source>
        <dbReference type="ARBA" id="ARBA00022960"/>
    </source>
</evidence>
<dbReference type="Gene3D" id="3.30.43.10">
    <property type="entry name" value="Uridine Diphospho-n-acetylenolpyruvylglucosamine Reductase, domain 2"/>
    <property type="match status" value="1"/>
</dbReference>
<dbReference type="PANTHER" id="PTHR21071">
    <property type="entry name" value="UDP-N-ACETYLENOLPYRUVOYLGLUCOSAMINE REDUCTASE"/>
    <property type="match status" value="1"/>
</dbReference>
<dbReference type="GO" id="GO:0051301">
    <property type="term" value="P:cell division"/>
    <property type="evidence" value="ECO:0007669"/>
    <property type="project" value="UniProtKB-KW"/>
</dbReference>
<comment type="function">
    <text evidence="2 19">Cell wall formation.</text>
</comment>
<keyword evidence="8 19" id="KW-0132">Cell division</keyword>
<keyword evidence="12 19" id="KW-0133">Cell shape</keyword>
<evidence type="ECO:0000256" key="10">
    <source>
        <dbReference type="ARBA" id="ARBA00022827"/>
    </source>
</evidence>
<comment type="cofactor">
    <cofactor evidence="1 19">
        <name>FAD</name>
        <dbReference type="ChEBI" id="CHEBI:57692"/>
    </cofactor>
</comment>
<evidence type="ECO:0000256" key="9">
    <source>
        <dbReference type="ARBA" id="ARBA00022630"/>
    </source>
</evidence>
<organism evidence="21 22">
    <name type="scientific">Fundidesulfovibrio magnetotacticus</name>
    <dbReference type="NCBI Taxonomy" id="2730080"/>
    <lineage>
        <taxon>Bacteria</taxon>
        <taxon>Pseudomonadati</taxon>
        <taxon>Thermodesulfobacteriota</taxon>
        <taxon>Desulfovibrionia</taxon>
        <taxon>Desulfovibrionales</taxon>
        <taxon>Desulfovibrionaceae</taxon>
        <taxon>Fundidesulfovibrio</taxon>
    </lineage>
</organism>
<keyword evidence="22" id="KW-1185">Reference proteome</keyword>
<feature type="active site" evidence="19">
    <location>
        <position position="167"/>
    </location>
</feature>
<feature type="domain" description="FAD-binding PCMH-type" evidence="20">
    <location>
        <begin position="19"/>
        <end position="192"/>
    </location>
</feature>
<keyword evidence="14 19" id="KW-0560">Oxidoreductase</keyword>
<evidence type="ECO:0000256" key="7">
    <source>
        <dbReference type="ARBA" id="ARBA00022490"/>
    </source>
</evidence>
<keyword evidence="9 19" id="KW-0285">Flavoprotein</keyword>
<evidence type="ECO:0000256" key="13">
    <source>
        <dbReference type="ARBA" id="ARBA00022984"/>
    </source>
</evidence>
<comment type="pathway">
    <text evidence="4 19">Cell wall biogenesis; peptidoglycan biosynthesis.</text>
</comment>
<protein>
    <recommendedName>
        <fullName evidence="6 19">UDP-N-acetylenolpyruvoylglucosamine reductase</fullName>
        <ecNumber evidence="5 19">1.3.1.98</ecNumber>
    </recommendedName>
    <alternativeName>
        <fullName evidence="17 19">UDP-N-acetylmuramate dehydrogenase</fullName>
    </alternativeName>
</protein>
<evidence type="ECO:0000256" key="17">
    <source>
        <dbReference type="ARBA" id="ARBA00031026"/>
    </source>
</evidence>
<comment type="catalytic activity">
    <reaction evidence="18 19">
        <text>UDP-N-acetyl-alpha-D-muramate + NADP(+) = UDP-N-acetyl-3-O-(1-carboxyvinyl)-alpha-D-glucosamine + NADPH + H(+)</text>
        <dbReference type="Rhea" id="RHEA:12248"/>
        <dbReference type="ChEBI" id="CHEBI:15378"/>
        <dbReference type="ChEBI" id="CHEBI:57783"/>
        <dbReference type="ChEBI" id="CHEBI:58349"/>
        <dbReference type="ChEBI" id="CHEBI:68483"/>
        <dbReference type="ChEBI" id="CHEBI:70757"/>
        <dbReference type="EC" id="1.3.1.98"/>
    </reaction>
</comment>
<dbReference type="SUPFAM" id="SSF56194">
    <property type="entry name" value="Uridine diphospho-N-Acetylenolpyruvylglucosamine reductase, MurB, C-terminal domain"/>
    <property type="match status" value="1"/>
</dbReference>
<comment type="subcellular location">
    <subcellularLocation>
        <location evidence="3 19">Cytoplasm</location>
    </subcellularLocation>
</comment>
<accession>A0A6V8LTW3</accession>
<dbReference type="InterPro" id="IPR036318">
    <property type="entry name" value="FAD-bd_PCMH-like_sf"/>
</dbReference>
<feature type="active site" evidence="19">
    <location>
        <position position="291"/>
    </location>
</feature>
<dbReference type="InterPro" id="IPR036635">
    <property type="entry name" value="MurB_C_sf"/>
</dbReference>
<comment type="caution">
    <text evidence="21">The sequence shown here is derived from an EMBL/GenBank/DDBJ whole genome shotgun (WGS) entry which is preliminary data.</text>
</comment>
<dbReference type="GO" id="GO:0008762">
    <property type="term" value="F:UDP-N-acetylmuramate dehydrogenase activity"/>
    <property type="evidence" value="ECO:0007669"/>
    <property type="project" value="UniProtKB-UniRule"/>
</dbReference>
<keyword evidence="16 19" id="KW-0961">Cell wall biogenesis/degradation</keyword>
<evidence type="ECO:0000256" key="4">
    <source>
        <dbReference type="ARBA" id="ARBA00004752"/>
    </source>
</evidence>
<keyword evidence="7 19" id="KW-0963">Cytoplasm</keyword>
<dbReference type="NCBIfam" id="TIGR00179">
    <property type="entry name" value="murB"/>
    <property type="match status" value="1"/>
</dbReference>
<evidence type="ECO:0000256" key="5">
    <source>
        <dbReference type="ARBA" id="ARBA00012518"/>
    </source>
</evidence>
<sequence length="296" mass="31358">MALRLLPGPRFAERTTLRLGGRAAAELAMARPEDWEGLEQALAGSGGRPLALGWGSNLLAHDQDLDLCVVTLPEGEPLAVGQDEDGRVRVRAWGGLMLPRLVNWAAREGYSGLEPLAGIPGTVGGAVAMNAGSYGSETAALLARVLVWDAARGARWIEPGGWRAGYRAFWPEGLDQGAFWLALAAELSLAPARAQDVRLATDATLARKKASQPVSAATCGCVFKNPEGESAGRMLDELGFKGKSLGGMCFSPMHANFLVNEGRGSATAALELINRARASVWERFGVELELEVKVLA</sequence>
<dbReference type="GO" id="GO:0005829">
    <property type="term" value="C:cytosol"/>
    <property type="evidence" value="ECO:0007669"/>
    <property type="project" value="TreeGrafter"/>
</dbReference>
<keyword evidence="11 19" id="KW-0521">NADP</keyword>
<dbReference type="Pfam" id="PF02873">
    <property type="entry name" value="MurB_C"/>
    <property type="match status" value="1"/>
</dbReference>
<name>A0A6V8LTW3_9BACT</name>
<evidence type="ECO:0000313" key="21">
    <source>
        <dbReference type="EMBL" id="GFK93549.1"/>
    </source>
</evidence>
<dbReference type="InterPro" id="IPR016169">
    <property type="entry name" value="FAD-bd_PCMH_sub2"/>
</dbReference>
<evidence type="ECO:0000256" key="2">
    <source>
        <dbReference type="ARBA" id="ARBA00003921"/>
    </source>
</evidence>
<dbReference type="GO" id="GO:0071555">
    <property type="term" value="P:cell wall organization"/>
    <property type="evidence" value="ECO:0007669"/>
    <property type="project" value="UniProtKB-KW"/>
</dbReference>
<dbReference type="PROSITE" id="PS51387">
    <property type="entry name" value="FAD_PCMH"/>
    <property type="match status" value="1"/>
</dbReference>
<dbReference type="AlphaFoldDB" id="A0A6V8LTW3"/>
<evidence type="ECO:0000256" key="3">
    <source>
        <dbReference type="ARBA" id="ARBA00004496"/>
    </source>
</evidence>
<dbReference type="InterPro" id="IPR011601">
    <property type="entry name" value="MurB_C"/>
</dbReference>
<dbReference type="Pfam" id="PF01565">
    <property type="entry name" value="FAD_binding_4"/>
    <property type="match status" value="1"/>
</dbReference>
<evidence type="ECO:0000256" key="8">
    <source>
        <dbReference type="ARBA" id="ARBA00022618"/>
    </source>
</evidence>
<dbReference type="GO" id="GO:0008360">
    <property type="term" value="P:regulation of cell shape"/>
    <property type="evidence" value="ECO:0007669"/>
    <property type="project" value="UniProtKB-KW"/>
</dbReference>
<feature type="active site" description="Proton donor" evidence="19">
    <location>
        <position position="221"/>
    </location>
</feature>
<dbReference type="Gene3D" id="3.30.465.10">
    <property type="match status" value="1"/>
</dbReference>
<evidence type="ECO:0000256" key="1">
    <source>
        <dbReference type="ARBA" id="ARBA00001974"/>
    </source>
</evidence>
<evidence type="ECO:0000256" key="18">
    <source>
        <dbReference type="ARBA" id="ARBA00048914"/>
    </source>
</evidence>
<dbReference type="SUPFAM" id="SSF56176">
    <property type="entry name" value="FAD-binding/transporter-associated domain-like"/>
    <property type="match status" value="1"/>
</dbReference>
<comment type="similarity">
    <text evidence="19">Belongs to the MurB family.</text>
</comment>
<dbReference type="UniPathway" id="UPA00219"/>